<accession>A0A673AR09</accession>
<dbReference type="InterPro" id="IPR036047">
    <property type="entry name" value="F-box-like_dom_sf"/>
</dbReference>
<organism evidence="2 3">
    <name type="scientific">Sphaeramia orbicularis</name>
    <name type="common">orbiculate cardinalfish</name>
    <dbReference type="NCBI Taxonomy" id="375764"/>
    <lineage>
        <taxon>Eukaryota</taxon>
        <taxon>Metazoa</taxon>
        <taxon>Chordata</taxon>
        <taxon>Craniata</taxon>
        <taxon>Vertebrata</taxon>
        <taxon>Euteleostomi</taxon>
        <taxon>Actinopterygii</taxon>
        <taxon>Neopterygii</taxon>
        <taxon>Teleostei</taxon>
        <taxon>Neoteleostei</taxon>
        <taxon>Acanthomorphata</taxon>
        <taxon>Gobiaria</taxon>
        <taxon>Kurtiformes</taxon>
        <taxon>Apogonoidei</taxon>
        <taxon>Apogonidae</taxon>
        <taxon>Apogoninae</taxon>
        <taxon>Sphaeramia</taxon>
    </lineage>
</organism>
<dbReference type="PROSITE" id="PS50181">
    <property type="entry name" value="FBOX"/>
    <property type="match status" value="1"/>
</dbReference>
<evidence type="ECO:0000313" key="2">
    <source>
        <dbReference type="Ensembl" id="ENSSORP00005030837.1"/>
    </source>
</evidence>
<dbReference type="Proteomes" id="UP000472271">
    <property type="component" value="Chromosome 20"/>
</dbReference>
<dbReference type="SUPFAM" id="SSF81383">
    <property type="entry name" value="F-box domain"/>
    <property type="match status" value="1"/>
</dbReference>
<dbReference type="GO" id="GO:0019005">
    <property type="term" value="C:SCF ubiquitin ligase complex"/>
    <property type="evidence" value="ECO:0007669"/>
    <property type="project" value="TreeGrafter"/>
</dbReference>
<dbReference type="PANTHER" id="PTHR46731">
    <property type="entry name" value="F-BOX ONLY PROTEIN 15"/>
    <property type="match status" value="1"/>
</dbReference>
<dbReference type="SMART" id="SM00256">
    <property type="entry name" value="FBOX"/>
    <property type="match status" value="1"/>
</dbReference>
<dbReference type="AlphaFoldDB" id="A0A673AR09"/>
<reference evidence="2" key="1">
    <citation type="submission" date="2019-06" db="EMBL/GenBank/DDBJ databases">
        <authorList>
            <consortium name="Wellcome Sanger Institute Data Sharing"/>
        </authorList>
    </citation>
    <scope>NUCLEOTIDE SEQUENCE [LARGE SCALE GENOMIC DNA]</scope>
</reference>
<dbReference type="CDD" id="cd22093">
    <property type="entry name" value="F-box_FBXO15"/>
    <property type="match status" value="1"/>
</dbReference>
<proteinExistence type="predicted"/>
<dbReference type="FunCoup" id="A0A673AR09">
    <property type="interactions" value="782"/>
</dbReference>
<sequence>MSGLEKPLGSMPSEVLIKILSYLDAGALFSMSYVNKFFNQLANDNALWSDIFIREFGKNKKWMPKSVDDLSTKDSTMEVQEKAAGYWKQQYFKTVAAYVMKKWKRHLGVISRHTGLPSQTERVLRNLCVTWELTVSDESGHDSTFEQSWSQFSETCVFLCWGGGCLPNYQQISTLQLHGVRRIALNCSSLNKPGWRSLMMNLDMDAVTKNAQVIGQDRLVQLILLQPGVTVGVWEVITSQEAFLISLYSYVEPLVKPPFDDIDPEYGLHGYHLHITLHNISCEIMSRSFSQLFCRRGKLLMMMLTNSFHLLNHNYKNCCIMSLTLLDEFEKPFWCVSSPVSMKIEKSDVSYDYDSEQFLIHYKDTDGQVKMDVVHMKEQRQFVLINLDVYVATCKVNNHFGRNY</sequence>
<reference evidence="2" key="3">
    <citation type="submission" date="2025-09" db="UniProtKB">
        <authorList>
            <consortium name="Ensembl"/>
        </authorList>
    </citation>
    <scope>IDENTIFICATION</scope>
</reference>
<dbReference type="Gene3D" id="1.20.1280.50">
    <property type="match status" value="1"/>
</dbReference>
<dbReference type="Pfam" id="PF12937">
    <property type="entry name" value="F-box-like"/>
    <property type="match status" value="1"/>
</dbReference>
<dbReference type="InParanoid" id="A0A673AR09"/>
<feature type="domain" description="F-box" evidence="1">
    <location>
        <begin position="5"/>
        <end position="51"/>
    </location>
</feature>
<dbReference type="InterPro" id="IPR001810">
    <property type="entry name" value="F-box_dom"/>
</dbReference>
<dbReference type="Ensembl" id="ENSSORT00005031699.1">
    <property type="protein sequence ID" value="ENSSORP00005030837.1"/>
    <property type="gene ID" value="ENSSORG00005014715.1"/>
</dbReference>
<name>A0A673AR09_9TELE</name>
<evidence type="ECO:0000313" key="3">
    <source>
        <dbReference type="Proteomes" id="UP000472271"/>
    </source>
</evidence>
<keyword evidence="3" id="KW-1185">Reference proteome</keyword>
<reference evidence="2" key="2">
    <citation type="submission" date="2025-08" db="UniProtKB">
        <authorList>
            <consortium name="Ensembl"/>
        </authorList>
    </citation>
    <scope>IDENTIFICATION</scope>
</reference>
<evidence type="ECO:0000259" key="1">
    <source>
        <dbReference type="PROSITE" id="PS50181"/>
    </source>
</evidence>
<protein>
    <recommendedName>
        <fullName evidence="1">F-box domain-containing protein</fullName>
    </recommendedName>
</protein>
<dbReference type="PANTHER" id="PTHR46731:SF1">
    <property type="entry name" value="F-BOX ONLY PROTEIN 15"/>
    <property type="match status" value="1"/>
</dbReference>